<feature type="compositionally biased region" description="Basic residues" evidence="1">
    <location>
        <begin position="30"/>
        <end position="48"/>
    </location>
</feature>
<dbReference type="RefSeq" id="XP_056793379.1">
    <property type="nucleotide sequence ID" value="XM_056931348.1"/>
</dbReference>
<reference evidence="2" key="1">
    <citation type="submission" date="2022-12" db="EMBL/GenBank/DDBJ databases">
        <authorList>
            <person name="Petersen C."/>
        </authorList>
    </citation>
    <scope>NUCLEOTIDE SEQUENCE</scope>
    <source>
        <strain evidence="2">IBT 30728</strain>
    </source>
</reference>
<sequence>MPRRQTRSMTAAALMKANTGAKVGKDTQKKTRVKKLQTKKVPTKRGKPNKPDAIANTQLNEKAENADAPKDNEKPKGQPQAASPRVLVALKSPEKATPLQPTEDRHPASELPLSGPKISFGLIAAYPRWITCIDNQEPGRDLEQNLIRTHPGQTVIPGIPPGIPVRAYDPNAGLAGLKWVFEPGPTSAWGGLTRQELESWANDELAKALRCPSTSYDLQVMCREQHGSAVANVANPLPPAPRRNTERPVTQGRLVEQIRSVASQFLELSHSPVEDTIFDRPQLGWRPHEEELPQEDTKYTQLFSMMKRNMKGTLGHPDHQDQSLDPVPRPVPQALLATNFNPVPSKSEPNPTFSESRRFSSW</sequence>
<feature type="compositionally biased region" description="Basic and acidic residues" evidence="1">
    <location>
        <begin position="61"/>
        <end position="76"/>
    </location>
</feature>
<feature type="compositionally biased region" description="Polar residues" evidence="1">
    <location>
        <begin position="336"/>
        <end position="354"/>
    </location>
</feature>
<dbReference type="EMBL" id="JAPWDQ010000002">
    <property type="protein sequence ID" value="KAJ5492999.1"/>
    <property type="molecule type" value="Genomic_DNA"/>
</dbReference>
<keyword evidence="3" id="KW-1185">Reference proteome</keyword>
<comment type="caution">
    <text evidence="2">The sequence shown here is derived from an EMBL/GenBank/DDBJ whole genome shotgun (WGS) entry which is preliminary data.</text>
</comment>
<accession>A0A9X0C0I1</accession>
<dbReference type="Proteomes" id="UP001148312">
    <property type="component" value="Unassembled WGS sequence"/>
</dbReference>
<name>A0A9X0C0I1_9EURO</name>
<organism evidence="2 3">
    <name type="scientific">Penicillium diatomitis</name>
    <dbReference type="NCBI Taxonomy" id="2819901"/>
    <lineage>
        <taxon>Eukaryota</taxon>
        <taxon>Fungi</taxon>
        <taxon>Dikarya</taxon>
        <taxon>Ascomycota</taxon>
        <taxon>Pezizomycotina</taxon>
        <taxon>Eurotiomycetes</taxon>
        <taxon>Eurotiomycetidae</taxon>
        <taxon>Eurotiales</taxon>
        <taxon>Aspergillaceae</taxon>
        <taxon>Penicillium</taxon>
    </lineage>
</organism>
<evidence type="ECO:0000313" key="2">
    <source>
        <dbReference type="EMBL" id="KAJ5492999.1"/>
    </source>
</evidence>
<dbReference type="AlphaFoldDB" id="A0A9X0C0I1"/>
<feature type="region of interest" description="Disordered" evidence="1">
    <location>
        <begin position="310"/>
        <end position="362"/>
    </location>
</feature>
<feature type="region of interest" description="Disordered" evidence="1">
    <location>
        <begin position="16"/>
        <end position="83"/>
    </location>
</feature>
<reference evidence="2" key="2">
    <citation type="journal article" date="2023" name="IMA Fungus">
        <title>Comparative genomic study of the Penicillium genus elucidates a diverse pangenome and 15 lateral gene transfer events.</title>
        <authorList>
            <person name="Petersen C."/>
            <person name="Sorensen T."/>
            <person name="Nielsen M.R."/>
            <person name="Sondergaard T.E."/>
            <person name="Sorensen J.L."/>
            <person name="Fitzpatrick D.A."/>
            <person name="Frisvad J.C."/>
            <person name="Nielsen K.L."/>
        </authorList>
    </citation>
    <scope>NUCLEOTIDE SEQUENCE</scope>
    <source>
        <strain evidence="2">IBT 30728</strain>
    </source>
</reference>
<gene>
    <name evidence="2" type="ORF">N7539_001745</name>
</gene>
<proteinExistence type="predicted"/>
<protein>
    <submittedName>
        <fullName evidence="2">Uncharacterized protein</fullName>
    </submittedName>
</protein>
<dbReference type="GeneID" id="81621597"/>
<evidence type="ECO:0000256" key="1">
    <source>
        <dbReference type="SAM" id="MobiDB-lite"/>
    </source>
</evidence>
<evidence type="ECO:0000313" key="3">
    <source>
        <dbReference type="Proteomes" id="UP001148312"/>
    </source>
</evidence>